<evidence type="ECO:0000313" key="2">
    <source>
        <dbReference type="EMBL" id="KDR83271.1"/>
    </source>
</evidence>
<evidence type="ECO:0008006" key="4">
    <source>
        <dbReference type="Google" id="ProtNLM"/>
    </source>
</evidence>
<dbReference type="AlphaFoldDB" id="A0A067TJC5"/>
<reference evidence="3" key="1">
    <citation type="journal article" date="2014" name="Proc. Natl. Acad. Sci. U.S.A.">
        <title>Extensive sampling of basidiomycete genomes demonstrates inadequacy of the white-rot/brown-rot paradigm for wood decay fungi.</title>
        <authorList>
            <person name="Riley R."/>
            <person name="Salamov A.A."/>
            <person name="Brown D.W."/>
            <person name="Nagy L.G."/>
            <person name="Floudas D."/>
            <person name="Held B.W."/>
            <person name="Levasseur A."/>
            <person name="Lombard V."/>
            <person name="Morin E."/>
            <person name="Otillar R."/>
            <person name="Lindquist E.A."/>
            <person name="Sun H."/>
            <person name="LaButti K.M."/>
            <person name="Schmutz J."/>
            <person name="Jabbour D."/>
            <person name="Luo H."/>
            <person name="Baker S.E."/>
            <person name="Pisabarro A.G."/>
            <person name="Walton J.D."/>
            <person name="Blanchette R.A."/>
            <person name="Henrissat B."/>
            <person name="Martin F."/>
            <person name="Cullen D."/>
            <person name="Hibbett D.S."/>
            <person name="Grigoriev I.V."/>
        </authorList>
    </citation>
    <scope>NUCLEOTIDE SEQUENCE [LARGE SCALE GENOMIC DNA]</scope>
    <source>
        <strain evidence="3">CBS 339.88</strain>
    </source>
</reference>
<keyword evidence="3" id="KW-1185">Reference proteome</keyword>
<protein>
    <recommendedName>
        <fullName evidence="4">Secreted protein</fullName>
    </recommendedName>
</protein>
<feature type="chain" id="PRO_5001646949" description="Secreted protein" evidence="1">
    <location>
        <begin position="26"/>
        <end position="106"/>
    </location>
</feature>
<gene>
    <name evidence="2" type="ORF">GALMADRAFT_876936</name>
</gene>
<proteinExistence type="predicted"/>
<sequence length="106" mass="11735">MFFLLASSIASLISYLFCRVSPIQSLKLGKNIFRTNASYDSYQGPLLLLCHFRGNATVRVGSLVSAPHWLSVFWCAGPNFQVWNCHCSANNGRVASIATRWHGGRA</sequence>
<dbReference type="Proteomes" id="UP000027222">
    <property type="component" value="Unassembled WGS sequence"/>
</dbReference>
<organism evidence="2 3">
    <name type="scientific">Galerina marginata (strain CBS 339.88)</name>
    <dbReference type="NCBI Taxonomy" id="685588"/>
    <lineage>
        <taxon>Eukaryota</taxon>
        <taxon>Fungi</taxon>
        <taxon>Dikarya</taxon>
        <taxon>Basidiomycota</taxon>
        <taxon>Agaricomycotina</taxon>
        <taxon>Agaricomycetes</taxon>
        <taxon>Agaricomycetidae</taxon>
        <taxon>Agaricales</taxon>
        <taxon>Agaricineae</taxon>
        <taxon>Strophariaceae</taxon>
        <taxon>Galerina</taxon>
    </lineage>
</organism>
<name>A0A067TJC5_GALM3</name>
<dbReference type="EMBL" id="KL142369">
    <property type="protein sequence ID" value="KDR83271.1"/>
    <property type="molecule type" value="Genomic_DNA"/>
</dbReference>
<keyword evidence="1" id="KW-0732">Signal</keyword>
<evidence type="ECO:0000313" key="3">
    <source>
        <dbReference type="Proteomes" id="UP000027222"/>
    </source>
</evidence>
<feature type="signal peptide" evidence="1">
    <location>
        <begin position="1"/>
        <end position="25"/>
    </location>
</feature>
<accession>A0A067TJC5</accession>
<dbReference type="HOGENOM" id="CLU_2223479_0_0_1"/>
<evidence type="ECO:0000256" key="1">
    <source>
        <dbReference type="SAM" id="SignalP"/>
    </source>
</evidence>